<proteinExistence type="predicted"/>
<dbReference type="EMBL" id="CACVKT020004773">
    <property type="protein sequence ID" value="CAC5391482.1"/>
    <property type="molecule type" value="Genomic_DNA"/>
</dbReference>
<organism evidence="1 2">
    <name type="scientific">Mytilus coruscus</name>
    <name type="common">Sea mussel</name>
    <dbReference type="NCBI Taxonomy" id="42192"/>
    <lineage>
        <taxon>Eukaryota</taxon>
        <taxon>Metazoa</taxon>
        <taxon>Spiralia</taxon>
        <taxon>Lophotrochozoa</taxon>
        <taxon>Mollusca</taxon>
        <taxon>Bivalvia</taxon>
        <taxon>Autobranchia</taxon>
        <taxon>Pteriomorphia</taxon>
        <taxon>Mytilida</taxon>
        <taxon>Mytiloidea</taxon>
        <taxon>Mytilidae</taxon>
        <taxon>Mytilinae</taxon>
        <taxon>Mytilus</taxon>
    </lineage>
</organism>
<dbReference type="OrthoDB" id="6106269at2759"/>
<evidence type="ECO:0000313" key="2">
    <source>
        <dbReference type="Proteomes" id="UP000507470"/>
    </source>
</evidence>
<dbReference type="Proteomes" id="UP000507470">
    <property type="component" value="Unassembled WGS sequence"/>
</dbReference>
<name>A0A6J8C709_MYTCO</name>
<evidence type="ECO:0000313" key="1">
    <source>
        <dbReference type="EMBL" id="CAC5391482.1"/>
    </source>
</evidence>
<accession>A0A6J8C709</accession>
<dbReference type="AlphaFoldDB" id="A0A6J8C709"/>
<gene>
    <name evidence="1" type="ORF">MCOR_26491</name>
</gene>
<sequence length="200" mass="22701">MFDTSGAMREPQKSNLTEAMWAIGDCSAEYETFATDVQYVLDGGSLLHRIQWPRGVTLGRIADLYVDHVCRKYHTAVVVFDGYGNGPSTKDPTHQRRTKGIVGTKVLFKEDTPFKSKREQFLGNVENKQNFITLLAERFKSRNIVSHHAESDADVLIVQTAVESAKSTTTVLIGEDTDLLVLLCYHMNSRIHEYIYRYHV</sequence>
<reference evidence="1 2" key="1">
    <citation type="submission" date="2020-06" db="EMBL/GenBank/DDBJ databases">
        <authorList>
            <person name="Li R."/>
            <person name="Bekaert M."/>
        </authorList>
    </citation>
    <scope>NUCLEOTIDE SEQUENCE [LARGE SCALE GENOMIC DNA]</scope>
    <source>
        <strain evidence="2">wild</strain>
    </source>
</reference>
<protein>
    <submittedName>
        <fullName evidence="1">Uncharacterized protein</fullName>
    </submittedName>
</protein>
<keyword evidence="2" id="KW-1185">Reference proteome</keyword>